<evidence type="ECO:0000259" key="4">
    <source>
        <dbReference type="PROSITE" id="PS51379"/>
    </source>
</evidence>
<dbReference type="SUPFAM" id="SSF54862">
    <property type="entry name" value="4Fe-4S ferredoxins"/>
    <property type="match status" value="1"/>
</dbReference>
<dbReference type="RefSeq" id="WP_008514891.1">
    <property type="nucleotide sequence ID" value="NZ_ACJM01000003.1"/>
</dbReference>
<organism evidence="5 6">
    <name type="scientific">Dethiobacter alkaliphilus AHT 1</name>
    <dbReference type="NCBI Taxonomy" id="555088"/>
    <lineage>
        <taxon>Bacteria</taxon>
        <taxon>Bacillati</taxon>
        <taxon>Bacillota</taxon>
        <taxon>Dethiobacteria</taxon>
        <taxon>Dethiobacterales</taxon>
        <taxon>Dethiobacteraceae</taxon>
        <taxon>Dethiobacter</taxon>
    </lineage>
</organism>
<dbReference type="GO" id="GO:0046872">
    <property type="term" value="F:metal ion binding"/>
    <property type="evidence" value="ECO:0007669"/>
    <property type="project" value="UniProtKB-KW"/>
</dbReference>
<dbReference type="Gene3D" id="3.30.70.20">
    <property type="match status" value="1"/>
</dbReference>
<dbReference type="PROSITE" id="PS00198">
    <property type="entry name" value="4FE4S_FER_1"/>
    <property type="match status" value="1"/>
</dbReference>
<dbReference type="STRING" id="555088.DealDRAFT_0685"/>
<comment type="caution">
    <text evidence="5">The sequence shown here is derived from an EMBL/GenBank/DDBJ whole genome shotgun (WGS) entry which is preliminary data.</text>
</comment>
<evidence type="ECO:0000256" key="1">
    <source>
        <dbReference type="ARBA" id="ARBA00022723"/>
    </source>
</evidence>
<dbReference type="PROSITE" id="PS51379">
    <property type="entry name" value="4FE4S_FER_2"/>
    <property type="match status" value="1"/>
</dbReference>
<feature type="domain" description="4Fe-4S ferredoxin-type" evidence="4">
    <location>
        <begin position="33"/>
        <end position="62"/>
    </location>
</feature>
<keyword evidence="3" id="KW-0411">Iron-sulfur</keyword>
<evidence type="ECO:0000256" key="3">
    <source>
        <dbReference type="ARBA" id="ARBA00023014"/>
    </source>
</evidence>
<dbReference type="EMBL" id="ACJM01000003">
    <property type="protein sequence ID" value="EEG78270.1"/>
    <property type="molecule type" value="Genomic_DNA"/>
</dbReference>
<evidence type="ECO:0000256" key="2">
    <source>
        <dbReference type="ARBA" id="ARBA00023004"/>
    </source>
</evidence>
<dbReference type="Pfam" id="PF00037">
    <property type="entry name" value="Fer4"/>
    <property type="match status" value="1"/>
</dbReference>
<accession>C0GDX6</accession>
<dbReference type="InterPro" id="IPR017900">
    <property type="entry name" value="4Fe4S_Fe_S_CS"/>
</dbReference>
<keyword evidence="1" id="KW-0479">Metal-binding</keyword>
<evidence type="ECO:0000313" key="5">
    <source>
        <dbReference type="EMBL" id="EEG78270.1"/>
    </source>
</evidence>
<sequence>MKTYAINQQLCDRSPGCKVKKECPSNAIVQMDGDYYIDMLACRRCGLCVKTCPHGAVGESAS</sequence>
<dbReference type="Proteomes" id="UP000006443">
    <property type="component" value="Unassembled WGS sequence"/>
</dbReference>
<proteinExistence type="predicted"/>
<reference evidence="5 6" key="1">
    <citation type="submission" date="2009-02" db="EMBL/GenBank/DDBJ databases">
        <title>Sequencing of the draft genome and assembly of Dethiobacter alkaliphilus AHT 1.</title>
        <authorList>
            <consortium name="US DOE Joint Genome Institute (JGI-PGF)"/>
            <person name="Lucas S."/>
            <person name="Copeland A."/>
            <person name="Lapidus A."/>
            <person name="Glavina del Rio T."/>
            <person name="Dalin E."/>
            <person name="Tice H."/>
            <person name="Bruce D."/>
            <person name="Goodwin L."/>
            <person name="Pitluck S."/>
            <person name="Larimer F."/>
            <person name="Land M.L."/>
            <person name="Hauser L."/>
            <person name="Muyzer G."/>
        </authorList>
    </citation>
    <scope>NUCLEOTIDE SEQUENCE [LARGE SCALE GENOMIC DNA]</scope>
    <source>
        <strain evidence="5 6">AHT 1</strain>
    </source>
</reference>
<gene>
    <name evidence="5" type="ORF">DealDRAFT_0685</name>
</gene>
<protein>
    <submittedName>
        <fullName evidence="5">4Fe-4S ferredoxin iron-sulfur binding domain protein</fullName>
    </submittedName>
</protein>
<name>C0GDX6_DETAL</name>
<evidence type="ECO:0000313" key="6">
    <source>
        <dbReference type="Proteomes" id="UP000006443"/>
    </source>
</evidence>
<keyword evidence="6" id="KW-1185">Reference proteome</keyword>
<dbReference type="GO" id="GO:0051536">
    <property type="term" value="F:iron-sulfur cluster binding"/>
    <property type="evidence" value="ECO:0007669"/>
    <property type="project" value="UniProtKB-KW"/>
</dbReference>
<dbReference type="AlphaFoldDB" id="C0GDX6"/>
<dbReference type="OrthoDB" id="5421405at2"/>
<keyword evidence="2" id="KW-0408">Iron</keyword>
<dbReference type="InterPro" id="IPR017896">
    <property type="entry name" value="4Fe4S_Fe-S-bd"/>
</dbReference>